<gene>
    <name evidence="1" type="ORF">GGP45_003182</name>
</gene>
<name>A0A9X2ZU27_9BACT</name>
<sequence>MMSTDGNLGWGVKRGVLVFIDGTQGGELVPQPDFSKSIFLGAFLPAGVSFTPVVVNGGLEQPLSQVRTGQPVILDMIPQTGENRLRLRHDVLRVLLESEERICFGKGMVIHPSAICPLVLVTGSMSKGCC</sequence>
<evidence type="ECO:0000313" key="1">
    <source>
        <dbReference type="EMBL" id="MCS4122815.1"/>
    </source>
</evidence>
<organism evidence="1 2">
    <name type="scientific">Salinibacter ruber</name>
    <dbReference type="NCBI Taxonomy" id="146919"/>
    <lineage>
        <taxon>Bacteria</taxon>
        <taxon>Pseudomonadati</taxon>
        <taxon>Rhodothermota</taxon>
        <taxon>Rhodothermia</taxon>
        <taxon>Rhodothermales</taxon>
        <taxon>Salinibacteraceae</taxon>
        <taxon>Salinibacter</taxon>
    </lineage>
</organism>
<evidence type="ECO:0000313" key="2">
    <source>
        <dbReference type="Proteomes" id="UP001155144"/>
    </source>
</evidence>
<accession>A0A9X2ZU27</accession>
<dbReference type="Proteomes" id="UP001155144">
    <property type="component" value="Unassembled WGS sequence"/>
</dbReference>
<proteinExistence type="predicted"/>
<dbReference type="EMBL" id="JANUBL010000010">
    <property type="protein sequence ID" value="MCS4122815.1"/>
    <property type="molecule type" value="Genomic_DNA"/>
</dbReference>
<dbReference type="AlphaFoldDB" id="A0A9X2ZU27"/>
<protein>
    <submittedName>
        <fullName evidence="1">Uncharacterized protein</fullName>
    </submittedName>
</protein>
<comment type="caution">
    <text evidence="1">The sequence shown here is derived from an EMBL/GenBank/DDBJ whole genome shotgun (WGS) entry which is preliminary data.</text>
</comment>
<reference evidence="1" key="1">
    <citation type="submission" date="2022-08" db="EMBL/GenBank/DDBJ databases">
        <title>Genomic Encyclopedia of Type Strains, Phase V (KMG-V): Genome sequencing to study the core and pangenomes of soil and plant-associated prokaryotes.</title>
        <authorList>
            <person name="Whitman W."/>
        </authorList>
    </citation>
    <scope>NUCLEOTIDE SEQUENCE</scope>
    <source>
        <strain evidence="1">SP3026</strain>
    </source>
</reference>